<organism evidence="3 4">
    <name type="scientific">candidate division TA06 bacterium DG_78</name>
    <dbReference type="NCBI Taxonomy" id="1703772"/>
    <lineage>
        <taxon>Bacteria</taxon>
        <taxon>Bacteria division TA06</taxon>
    </lineage>
</organism>
<dbReference type="GO" id="GO:0006167">
    <property type="term" value="P:AMP biosynthetic process"/>
    <property type="evidence" value="ECO:0007669"/>
    <property type="project" value="TreeGrafter"/>
</dbReference>
<dbReference type="PANTHER" id="PTHR21340:SF0">
    <property type="entry name" value="BIS(5'-NUCLEOSYL)-TETRAPHOSPHATASE [ASYMMETRICAL]"/>
    <property type="match status" value="1"/>
</dbReference>
<evidence type="ECO:0000313" key="4">
    <source>
        <dbReference type="Proteomes" id="UP000051012"/>
    </source>
</evidence>
<reference evidence="3 4" key="1">
    <citation type="journal article" date="2015" name="Microbiome">
        <title>Genomic resolution of linkages in carbon, nitrogen, and sulfur cycling among widespread estuary sediment bacteria.</title>
        <authorList>
            <person name="Baker B.J."/>
            <person name="Lazar C.S."/>
            <person name="Teske A.P."/>
            <person name="Dick G.J."/>
        </authorList>
    </citation>
    <scope>NUCLEOTIDE SEQUENCE [LARGE SCALE GENOMIC DNA]</scope>
    <source>
        <strain evidence="3">DG_78</strain>
    </source>
</reference>
<feature type="domain" description="Nudix hydrolase" evidence="2">
    <location>
        <begin position="6"/>
        <end position="144"/>
    </location>
</feature>
<evidence type="ECO:0000256" key="1">
    <source>
        <dbReference type="ARBA" id="ARBA00022801"/>
    </source>
</evidence>
<sequence>MNFTTKKRAPIQVLIIPFKRSPMKFCVFRRKDDKNWQWVAGGAYEDESPLDAAKREFHEETDIREYRRFLQLESVCSIPAENIVNPGYWKDIFVIKQFFFAVELFDQDEPQIGQEHIEYRWRFYTESLNLLKWDSNRCALTELYRKIEKGII</sequence>
<dbReference type="PROSITE" id="PS00893">
    <property type="entry name" value="NUDIX_BOX"/>
    <property type="match status" value="1"/>
</dbReference>
<protein>
    <recommendedName>
        <fullName evidence="2">Nudix hydrolase domain-containing protein</fullName>
    </recommendedName>
</protein>
<evidence type="ECO:0000313" key="3">
    <source>
        <dbReference type="EMBL" id="KPJ72349.1"/>
    </source>
</evidence>
<accession>A0A0S7YC96</accession>
<comment type="caution">
    <text evidence="3">The sequence shown here is derived from an EMBL/GenBank/DDBJ whole genome shotgun (WGS) entry which is preliminary data.</text>
</comment>
<dbReference type="PANTHER" id="PTHR21340">
    <property type="entry name" value="DIADENOSINE 5,5-P1,P4-TETRAPHOSPHATE PYROPHOSPHOHYDROLASE MUTT"/>
    <property type="match status" value="1"/>
</dbReference>
<dbReference type="InterPro" id="IPR015797">
    <property type="entry name" value="NUDIX_hydrolase-like_dom_sf"/>
</dbReference>
<gene>
    <name evidence="3" type="ORF">AMJ52_06610</name>
</gene>
<dbReference type="InterPro" id="IPR000086">
    <property type="entry name" value="NUDIX_hydrolase_dom"/>
</dbReference>
<dbReference type="GO" id="GO:0004081">
    <property type="term" value="F:bis(5'-nucleosyl)-tetraphosphatase (asymmetrical) activity"/>
    <property type="evidence" value="ECO:0007669"/>
    <property type="project" value="TreeGrafter"/>
</dbReference>
<dbReference type="PROSITE" id="PS51462">
    <property type="entry name" value="NUDIX"/>
    <property type="match status" value="1"/>
</dbReference>
<dbReference type="Pfam" id="PF00293">
    <property type="entry name" value="NUDIX"/>
    <property type="match status" value="1"/>
</dbReference>
<dbReference type="AlphaFoldDB" id="A0A0S7YC96"/>
<keyword evidence="1" id="KW-0378">Hydrolase</keyword>
<dbReference type="Gene3D" id="3.90.79.10">
    <property type="entry name" value="Nucleoside Triphosphate Pyrophosphohydrolase"/>
    <property type="match status" value="1"/>
</dbReference>
<name>A0A0S7YC96_UNCT6</name>
<dbReference type="EMBL" id="LJNI01000080">
    <property type="protein sequence ID" value="KPJ72349.1"/>
    <property type="molecule type" value="Genomic_DNA"/>
</dbReference>
<dbReference type="InterPro" id="IPR020084">
    <property type="entry name" value="NUDIX_hydrolase_CS"/>
</dbReference>
<proteinExistence type="predicted"/>
<evidence type="ECO:0000259" key="2">
    <source>
        <dbReference type="PROSITE" id="PS51462"/>
    </source>
</evidence>
<dbReference type="GO" id="GO:0006754">
    <property type="term" value="P:ATP biosynthetic process"/>
    <property type="evidence" value="ECO:0007669"/>
    <property type="project" value="TreeGrafter"/>
</dbReference>
<dbReference type="SUPFAM" id="SSF55811">
    <property type="entry name" value="Nudix"/>
    <property type="match status" value="1"/>
</dbReference>
<dbReference type="InterPro" id="IPR051325">
    <property type="entry name" value="Nudix_hydrolase_domain"/>
</dbReference>
<dbReference type="Proteomes" id="UP000051012">
    <property type="component" value="Unassembled WGS sequence"/>
</dbReference>